<evidence type="ECO:0000313" key="4">
    <source>
        <dbReference type="EMBL" id="KAF0412727.1"/>
    </source>
</evidence>
<evidence type="ECO:0000313" key="5">
    <source>
        <dbReference type="Proteomes" id="UP000439903"/>
    </source>
</evidence>
<dbReference type="InterPro" id="IPR018466">
    <property type="entry name" value="Kre9/Knh1-like_N"/>
</dbReference>
<dbReference type="AlphaFoldDB" id="A0A8H4A511"/>
<feature type="chain" id="PRO_5034194042" description="Yeast cell wall synthesis Kre9/Knh1-like N-terminal domain-containing protein" evidence="2">
    <location>
        <begin position="21"/>
        <end position="226"/>
    </location>
</feature>
<gene>
    <name evidence="4" type="ORF">F8M41_007870</name>
</gene>
<name>A0A8H4A511_GIGMA</name>
<evidence type="ECO:0000256" key="1">
    <source>
        <dbReference type="ARBA" id="ARBA00022729"/>
    </source>
</evidence>
<keyword evidence="1 2" id="KW-0732">Signal</keyword>
<reference evidence="4 5" key="1">
    <citation type="journal article" date="2019" name="Environ. Microbiol.">
        <title>At the nexus of three kingdoms: the genome of the mycorrhizal fungus Gigaspora margarita provides insights into plant, endobacterial and fungal interactions.</title>
        <authorList>
            <person name="Venice F."/>
            <person name="Ghignone S."/>
            <person name="Salvioli di Fossalunga A."/>
            <person name="Amselem J."/>
            <person name="Novero M."/>
            <person name="Xianan X."/>
            <person name="Sedzielewska Toro K."/>
            <person name="Morin E."/>
            <person name="Lipzen A."/>
            <person name="Grigoriev I.V."/>
            <person name="Henrissat B."/>
            <person name="Martin F.M."/>
            <person name="Bonfante P."/>
        </authorList>
    </citation>
    <scope>NUCLEOTIDE SEQUENCE [LARGE SCALE GENOMIC DNA]</scope>
    <source>
        <strain evidence="4 5">BEG34</strain>
    </source>
</reference>
<dbReference type="OrthoDB" id="2336889at2759"/>
<evidence type="ECO:0000259" key="3">
    <source>
        <dbReference type="Pfam" id="PF10342"/>
    </source>
</evidence>
<dbReference type="Proteomes" id="UP000439903">
    <property type="component" value="Unassembled WGS sequence"/>
</dbReference>
<keyword evidence="5" id="KW-1185">Reference proteome</keyword>
<sequence length="226" mass="25174">MKFLKVLFLITALLSAYVFAALPNPGSLLIAPIAGSQHVSGRNITLTFIPGADLPPSFDVIRIGRAYVNDFHVLDTNIQLPPGQNQYTFSYTIPAGLPSDPRFVIGGGTTWNVQNATFAVNKPNFGVVINRPSTRQSYRAGQRVNIAWRPSSRTLYKSSNITQFLIFDNVKNTRTPILDKSFPVNSGRYRLTLPNFLAKQNGYQFGILVERNGNQEAYYSNPFRVV</sequence>
<protein>
    <recommendedName>
        <fullName evidence="3">Yeast cell wall synthesis Kre9/Knh1-like N-terminal domain-containing protein</fullName>
    </recommendedName>
</protein>
<comment type="caution">
    <text evidence="4">The sequence shown here is derived from an EMBL/GenBank/DDBJ whole genome shotgun (WGS) entry which is preliminary data.</text>
</comment>
<dbReference type="Pfam" id="PF10342">
    <property type="entry name" value="Kre9_KNH"/>
    <property type="match status" value="1"/>
</dbReference>
<feature type="signal peptide" evidence="2">
    <location>
        <begin position="1"/>
        <end position="20"/>
    </location>
</feature>
<evidence type="ECO:0000256" key="2">
    <source>
        <dbReference type="SAM" id="SignalP"/>
    </source>
</evidence>
<dbReference type="EMBL" id="WTPW01001807">
    <property type="protein sequence ID" value="KAF0412727.1"/>
    <property type="molecule type" value="Genomic_DNA"/>
</dbReference>
<proteinExistence type="predicted"/>
<accession>A0A8H4A511</accession>
<feature type="domain" description="Yeast cell wall synthesis Kre9/Knh1-like N-terminal" evidence="3">
    <location>
        <begin position="132"/>
        <end position="225"/>
    </location>
</feature>
<organism evidence="4 5">
    <name type="scientific">Gigaspora margarita</name>
    <dbReference type="NCBI Taxonomy" id="4874"/>
    <lineage>
        <taxon>Eukaryota</taxon>
        <taxon>Fungi</taxon>
        <taxon>Fungi incertae sedis</taxon>
        <taxon>Mucoromycota</taxon>
        <taxon>Glomeromycotina</taxon>
        <taxon>Glomeromycetes</taxon>
        <taxon>Diversisporales</taxon>
        <taxon>Gigasporaceae</taxon>
        <taxon>Gigaspora</taxon>
    </lineage>
</organism>